<accession>A0A0E9NQK0</accession>
<dbReference type="AlphaFoldDB" id="A0A0E9NQK0"/>
<proteinExistence type="predicted"/>
<reference evidence="2 3" key="2">
    <citation type="journal article" date="2014" name="J. Gen. Appl. Microbiol.">
        <title>The early diverging ascomycetous budding yeast Saitoella complicata has three histone deacetylases belonging to the Clr6, Hos2, and Rpd3 lineages.</title>
        <authorList>
            <person name="Nishida H."/>
            <person name="Matsumoto T."/>
            <person name="Kondo S."/>
            <person name="Hamamoto M."/>
            <person name="Yoshikawa H."/>
        </authorList>
    </citation>
    <scope>NUCLEOTIDE SEQUENCE [LARGE SCALE GENOMIC DNA]</scope>
    <source>
        <strain evidence="2 3">NRRL Y-17804</strain>
    </source>
</reference>
<comment type="caution">
    <text evidence="2">The sequence shown here is derived from an EMBL/GenBank/DDBJ whole genome shotgun (WGS) entry which is preliminary data.</text>
</comment>
<organism evidence="2 3">
    <name type="scientific">Saitoella complicata (strain BCRC 22490 / CBS 7301 / JCM 7358 / NBRC 10748 / NRRL Y-17804)</name>
    <dbReference type="NCBI Taxonomy" id="698492"/>
    <lineage>
        <taxon>Eukaryota</taxon>
        <taxon>Fungi</taxon>
        <taxon>Dikarya</taxon>
        <taxon>Ascomycota</taxon>
        <taxon>Taphrinomycotina</taxon>
        <taxon>Taphrinomycotina incertae sedis</taxon>
        <taxon>Saitoella</taxon>
    </lineage>
</organism>
<protein>
    <recommendedName>
        <fullName evidence="4">Secreted protein</fullName>
    </recommendedName>
</protein>
<gene>
    <name evidence="2" type="ORF">G7K_6159-t1</name>
</gene>
<keyword evidence="1" id="KW-0732">Signal</keyword>
<feature type="chain" id="PRO_5002430544" description="Secreted protein" evidence="1">
    <location>
        <begin position="23"/>
        <end position="123"/>
    </location>
</feature>
<evidence type="ECO:0008006" key="4">
    <source>
        <dbReference type="Google" id="ProtNLM"/>
    </source>
</evidence>
<dbReference type="EMBL" id="BACD03000059">
    <property type="protein sequence ID" value="GAO52073.1"/>
    <property type="molecule type" value="Genomic_DNA"/>
</dbReference>
<name>A0A0E9NQK0_SAICN</name>
<evidence type="ECO:0000313" key="3">
    <source>
        <dbReference type="Proteomes" id="UP000033140"/>
    </source>
</evidence>
<dbReference type="Proteomes" id="UP000033140">
    <property type="component" value="Unassembled WGS sequence"/>
</dbReference>
<keyword evidence="3" id="KW-1185">Reference proteome</keyword>
<reference evidence="2 3" key="3">
    <citation type="journal article" date="2015" name="Genome Announc.">
        <title>Draft Genome Sequence of the Archiascomycetous Yeast Saitoella complicata.</title>
        <authorList>
            <person name="Yamauchi K."/>
            <person name="Kondo S."/>
            <person name="Hamamoto M."/>
            <person name="Takahashi Y."/>
            <person name="Ogura Y."/>
            <person name="Hayashi T."/>
            <person name="Nishida H."/>
        </authorList>
    </citation>
    <scope>NUCLEOTIDE SEQUENCE [LARGE SCALE GENOMIC DNA]</scope>
    <source>
        <strain evidence="2 3">NRRL Y-17804</strain>
    </source>
</reference>
<feature type="signal peptide" evidence="1">
    <location>
        <begin position="1"/>
        <end position="22"/>
    </location>
</feature>
<evidence type="ECO:0000313" key="2">
    <source>
        <dbReference type="EMBL" id="GAO52073.1"/>
    </source>
</evidence>
<reference evidence="2 3" key="1">
    <citation type="journal article" date="2011" name="J. Gen. Appl. Microbiol.">
        <title>Draft genome sequencing of the enigmatic yeast Saitoella complicata.</title>
        <authorList>
            <person name="Nishida H."/>
            <person name="Hamamoto M."/>
            <person name="Sugiyama J."/>
        </authorList>
    </citation>
    <scope>NUCLEOTIDE SEQUENCE [LARGE SCALE GENOMIC DNA]</scope>
    <source>
        <strain evidence="2 3">NRRL Y-17804</strain>
    </source>
</reference>
<sequence length="123" mass="13786">MYAHLQLESCLQLATLFLFVQSECVVGVRDGLPVYSSLMRALWLGGTTGPLTLLRTNTAEGFLKTESNRGMVLMTPLRADWMPSRKGRLGRDGFAGSPAEQMNRLEFLAITKFYTRINLQQTL</sequence>
<evidence type="ECO:0000256" key="1">
    <source>
        <dbReference type="SAM" id="SignalP"/>
    </source>
</evidence>